<dbReference type="InterPro" id="IPR007060">
    <property type="entry name" value="FtsL/DivIC"/>
</dbReference>
<dbReference type="PANTHER" id="PTHR37485">
    <property type="entry name" value="CELL DIVISION PROTEIN FTSB"/>
    <property type="match status" value="1"/>
</dbReference>
<keyword evidence="4 8" id="KW-1133">Transmembrane helix</keyword>
<dbReference type="InterPro" id="IPR023081">
    <property type="entry name" value="Cell_div_FtsB"/>
</dbReference>
<feature type="transmembrane region" description="Helical" evidence="8">
    <location>
        <begin position="12"/>
        <end position="29"/>
    </location>
</feature>
<evidence type="ECO:0000256" key="6">
    <source>
        <dbReference type="ARBA" id="ARBA00023306"/>
    </source>
</evidence>
<sequence length="95" mass="11287">MFQLKSLLESKITWAIILLLIFYITFVFSGKYAHILELKVYISDLENEVKELEEDTQLLKEKMELLNTDSYIEKIAREELDLVKPNEILYKTTKN</sequence>
<evidence type="ECO:0000313" key="9">
    <source>
        <dbReference type="EMBL" id="ADM94966.1"/>
    </source>
</evidence>
<keyword evidence="3 8" id="KW-0812">Transmembrane</keyword>
<evidence type="ECO:0008006" key="10">
    <source>
        <dbReference type="Google" id="ProtNLM"/>
    </source>
</evidence>
<evidence type="ECO:0000256" key="4">
    <source>
        <dbReference type="ARBA" id="ARBA00022989"/>
    </source>
</evidence>
<reference evidence="9" key="1">
    <citation type="submission" date="2009-11" db="EMBL/GenBank/DDBJ databases">
        <title>Microbial diversity profiles of fluids from low-temperature petroleum reservoirs with and without exogenous water perturbation.</title>
        <authorList>
            <person name="Pham V.D."/>
            <person name="Hnatow L.L."/>
            <person name="Zhang S."/>
            <person name="Fallon R.D."/>
            <person name="DeLong E.F."/>
            <person name="Keeler S.J."/>
        </authorList>
    </citation>
    <scope>NUCLEOTIDE SEQUENCE</scope>
</reference>
<name>G3BMJ2_9BACT</name>
<organism evidence="9">
    <name type="scientific">uncultured Atribacterota bacterium</name>
    <dbReference type="NCBI Taxonomy" id="263865"/>
    <lineage>
        <taxon>Bacteria</taxon>
        <taxon>Pseudomonadati</taxon>
        <taxon>Atribacterota</taxon>
        <taxon>environmental samples</taxon>
    </lineage>
</organism>
<accession>G3BMJ2</accession>
<keyword evidence="5 8" id="KW-0472">Membrane</keyword>
<evidence type="ECO:0000256" key="1">
    <source>
        <dbReference type="ARBA" id="ARBA00022475"/>
    </source>
</evidence>
<protein>
    <recommendedName>
        <fullName evidence="10">Septum formation initiator</fullName>
    </recommendedName>
</protein>
<keyword evidence="7" id="KW-0175">Coiled coil</keyword>
<dbReference type="GO" id="GO:0030428">
    <property type="term" value="C:cell septum"/>
    <property type="evidence" value="ECO:0007669"/>
    <property type="project" value="TreeGrafter"/>
</dbReference>
<keyword evidence="1" id="KW-1003">Cell membrane</keyword>
<evidence type="ECO:0000256" key="3">
    <source>
        <dbReference type="ARBA" id="ARBA00022692"/>
    </source>
</evidence>
<keyword evidence="6" id="KW-0131">Cell cycle</keyword>
<dbReference type="PANTHER" id="PTHR37485:SF1">
    <property type="entry name" value="CELL DIVISION PROTEIN FTSB"/>
    <property type="match status" value="1"/>
</dbReference>
<keyword evidence="2" id="KW-0132">Cell division</keyword>
<dbReference type="Pfam" id="PF04977">
    <property type="entry name" value="DivIC"/>
    <property type="match status" value="1"/>
</dbReference>
<evidence type="ECO:0000256" key="2">
    <source>
        <dbReference type="ARBA" id="ARBA00022618"/>
    </source>
</evidence>
<dbReference type="EMBL" id="GU180080">
    <property type="protein sequence ID" value="ADM94966.1"/>
    <property type="molecule type" value="Genomic_DNA"/>
</dbReference>
<feature type="coiled-coil region" evidence="7">
    <location>
        <begin position="35"/>
        <end position="69"/>
    </location>
</feature>
<proteinExistence type="predicted"/>
<evidence type="ECO:0000256" key="7">
    <source>
        <dbReference type="SAM" id="Coils"/>
    </source>
</evidence>
<evidence type="ECO:0000256" key="8">
    <source>
        <dbReference type="SAM" id="Phobius"/>
    </source>
</evidence>
<evidence type="ECO:0000256" key="5">
    <source>
        <dbReference type="ARBA" id="ARBA00023136"/>
    </source>
</evidence>
<dbReference type="GO" id="GO:0043093">
    <property type="term" value="P:FtsZ-dependent cytokinesis"/>
    <property type="evidence" value="ECO:0007669"/>
    <property type="project" value="TreeGrafter"/>
</dbReference>
<dbReference type="AlphaFoldDB" id="G3BMJ2"/>